<gene>
    <name evidence="1" type="ORF">FXN63_14630</name>
</gene>
<keyword evidence="1" id="KW-0808">Transferase</keyword>
<evidence type="ECO:0000313" key="1">
    <source>
        <dbReference type="EMBL" id="QEI06934.1"/>
    </source>
</evidence>
<protein>
    <submittedName>
        <fullName evidence="1">Glycosyltransferase family 9 protein</fullName>
    </submittedName>
</protein>
<sequence>MFGLSPRRDVTVATRFGERQLRAAAAGTEISVADVLISVHGEAMCIQHALDRAARMDAGLPETGSPASTHTDDLRLYTEAGLRAWPAWPMRLGRSVFLRAEDTAPTVLDTPAPLPAQLAQLRSRHPGKQHFRIALVNGFGGNLGDTMLGATAWRSVWPQLRDALGSVAVDALLGPGMPVAVAELIAHEDGIEQVSFLGPTLQQFARYDAYFDFTDLIDLPRYFDMAAVDWSCWWMGLDPTTIPATDKRNRLQLPDEAWQWARQRLAALPAPRVLFAWQASMPLRSMPEDSARRFVQALLAAAPHLTLLTDRPLGLVHPRMYDLGAEADSAEKMMALTAQADGLITVDSLAQHVADAAGVPTVMLLATLPHGRFPYYPAMRIVTPPGMEHLPGWGKVKVAEADWASMQGSYTQAWDAVDPLACWQLLQGQMAGRVVGEARVRTGAPWTSGSQCAWQPGAPFPHDRQRPVNAWMDQQLLDIARQLTLPGQTIVMASGDHDALATTLAARLGNDGVLHVFEPRRLRAQRLAAEAMHKGAYALHLHAFAAAASAGLGSIPDFDPASEADPASWGNSLCSVRIPMAPIDSLALEHCRLLLLRPPQDVLDALRGARGLLTRTRPVVLAGPVAPAVAQAIVELLAAHQYTVLGARHSPGDAVPVLLLATPQEQPIQAKGFAPITAVPAPVQ</sequence>
<evidence type="ECO:0000313" key="2">
    <source>
        <dbReference type="Proteomes" id="UP000325161"/>
    </source>
</evidence>
<dbReference type="RefSeq" id="WP_148815981.1">
    <property type="nucleotide sequence ID" value="NZ_CP043046.1"/>
</dbReference>
<dbReference type="KEGG" id="pacr:FXN63_14630"/>
<dbReference type="SUPFAM" id="SSF53756">
    <property type="entry name" value="UDP-Glycosyltransferase/glycogen phosphorylase"/>
    <property type="match status" value="1"/>
</dbReference>
<dbReference type="Gene3D" id="3.40.50.2000">
    <property type="entry name" value="Glycogen Phosphorylase B"/>
    <property type="match status" value="1"/>
</dbReference>
<proteinExistence type="predicted"/>
<reference evidence="1 2" key="1">
    <citation type="submission" date="2019-08" db="EMBL/GenBank/DDBJ databases">
        <title>Amphibian skin-associated Pigmentiphaga: genome sequence and occurrence across geography and hosts.</title>
        <authorList>
            <person name="Bletz M.C."/>
            <person name="Bunk B."/>
            <person name="Sproeer C."/>
            <person name="Biwer P."/>
            <person name="Reiter S."/>
            <person name="Rabemananjara F.C.E."/>
            <person name="Schulz S."/>
            <person name="Overmann J."/>
            <person name="Vences M."/>
        </authorList>
    </citation>
    <scope>NUCLEOTIDE SEQUENCE [LARGE SCALE GENOMIC DNA]</scope>
    <source>
        <strain evidence="1 2">Mada1488</strain>
    </source>
</reference>
<dbReference type="OrthoDB" id="8581113at2"/>
<dbReference type="Proteomes" id="UP000325161">
    <property type="component" value="Chromosome"/>
</dbReference>
<dbReference type="AlphaFoldDB" id="A0A5C0AZA9"/>
<name>A0A5C0AZA9_9BURK</name>
<organism evidence="1 2">
    <name type="scientific">Pigmentiphaga aceris</name>
    <dbReference type="NCBI Taxonomy" id="1940612"/>
    <lineage>
        <taxon>Bacteria</taxon>
        <taxon>Pseudomonadati</taxon>
        <taxon>Pseudomonadota</taxon>
        <taxon>Betaproteobacteria</taxon>
        <taxon>Burkholderiales</taxon>
        <taxon>Alcaligenaceae</taxon>
        <taxon>Pigmentiphaga</taxon>
    </lineage>
</organism>
<dbReference type="EMBL" id="CP043046">
    <property type="protein sequence ID" value="QEI06934.1"/>
    <property type="molecule type" value="Genomic_DNA"/>
</dbReference>
<keyword evidence="2" id="KW-1185">Reference proteome</keyword>
<accession>A0A5C0AZA9</accession>
<dbReference type="GO" id="GO:0016740">
    <property type="term" value="F:transferase activity"/>
    <property type="evidence" value="ECO:0007669"/>
    <property type="project" value="UniProtKB-KW"/>
</dbReference>